<comment type="subcellular location">
    <subcellularLocation>
        <location evidence="1 5">Cytoplasm</location>
    </subcellularLocation>
</comment>
<evidence type="ECO:0000256" key="1">
    <source>
        <dbReference type="ARBA" id="ARBA00004496"/>
    </source>
</evidence>
<feature type="domain" description="RecX second three-helical" evidence="7">
    <location>
        <begin position="62"/>
        <end position="103"/>
    </location>
</feature>
<dbReference type="AlphaFoldDB" id="A0AAX2SCM3"/>
<sequence>MVDTAETASAEQLETARVIVLRQLRASAKSRWQLEEKLAARDVPEHVAQEVLDRFEQVGLVDDREYAAMFVRSRAETRKLSRAALRRELSQRGITGELAEQALEQRHEEDEVRDAHELVRRKLPASADLTDRKERDKLTRRLVSMLGRKGYPSGMAFAVVKEELAGLGSPSDPGSEDGVGAEVWDTP</sequence>
<evidence type="ECO:0000313" key="10">
    <source>
        <dbReference type="Proteomes" id="UP000298017"/>
    </source>
</evidence>
<evidence type="ECO:0000256" key="6">
    <source>
        <dbReference type="SAM" id="MobiDB-lite"/>
    </source>
</evidence>
<comment type="function">
    <text evidence="5">Modulates RecA activity.</text>
</comment>
<name>A0AAX2SCM3_KOCRH</name>
<evidence type="ECO:0000256" key="5">
    <source>
        <dbReference type="HAMAP-Rule" id="MF_01114"/>
    </source>
</evidence>
<gene>
    <name evidence="5" type="primary">recX</name>
    <name evidence="9" type="ORF">E4P33_09605</name>
</gene>
<feature type="domain" description="RecX first three-helical" evidence="8">
    <location>
        <begin position="16"/>
        <end position="54"/>
    </location>
</feature>
<reference evidence="9 10" key="1">
    <citation type="submission" date="2019-03" db="EMBL/GenBank/DDBJ databases">
        <title>Genome Sequencing and Assembly of Various Microbes Isolated from Alder Root Nodule.</title>
        <authorList>
            <person name="Swanson E."/>
            <person name="Sevigny J.L."/>
            <person name="Pesce C."/>
            <person name="Davis I."/>
            <person name="Kleiner V."/>
            <person name="Tisa L."/>
        </authorList>
    </citation>
    <scope>NUCLEOTIDE SEQUENCE [LARGE SCALE GENOMIC DNA]</scope>
    <source>
        <strain evidence="9 10">4R-31</strain>
    </source>
</reference>
<evidence type="ECO:0000256" key="4">
    <source>
        <dbReference type="ARBA" id="ARBA00022490"/>
    </source>
</evidence>
<proteinExistence type="inferred from homology"/>
<accession>A0AAX2SCM3</accession>
<evidence type="ECO:0000256" key="3">
    <source>
        <dbReference type="ARBA" id="ARBA00018111"/>
    </source>
</evidence>
<protein>
    <recommendedName>
        <fullName evidence="3 5">Regulatory protein RecX</fullName>
    </recommendedName>
</protein>
<dbReference type="GO" id="GO:0006282">
    <property type="term" value="P:regulation of DNA repair"/>
    <property type="evidence" value="ECO:0007669"/>
    <property type="project" value="UniProtKB-UniRule"/>
</dbReference>
<dbReference type="EMBL" id="SPNK01000011">
    <property type="protein sequence ID" value="TFI00090.1"/>
    <property type="molecule type" value="Genomic_DNA"/>
</dbReference>
<dbReference type="InterPro" id="IPR053924">
    <property type="entry name" value="RecX_HTH_2nd"/>
</dbReference>
<comment type="similarity">
    <text evidence="2 5">Belongs to the RecX family.</text>
</comment>
<dbReference type="Proteomes" id="UP000298017">
    <property type="component" value="Unassembled WGS sequence"/>
</dbReference>
<dbReference type="Pfam" id="PF21982">
    <property type="entry name" value="RecX_HTH1"/>
    <property type="match status" value="1"/>
</dbReference>
<evidence type="ECO:0000313" key="9">
    <source>
        <dbReference type="EMBL" id="TFI00090.1"/>
    </source>
</evidence>
<dbReference type="Gene3D" id="1.10.10.10">
    <property type="entry name" value="Winged helix-like DNA-binding domain superfamily/Winged helix DNA-binding domain"/>
    <property type="match status" value="1"/>
</dbReference>
<dbReference type="InterPro" id="IPR053926">
    <property type="entry name" value="RecX_HTH_1st"/>
</dbReference>
<comment type="caution">
    <text evidence="9">The sequence shown here is derived from an EMBL/GenBank/DDBJ whole genome shotgun (WGS) entry which is preliminary data.</text>
</comment>
<keyword evidence="10" id="KW-1185">Reference proteome</keyword>
<dbReference type="PANTHER" id="PTHR33602:SF1">
    <property type="entry name" value="REGULATORY PROTEIN RECX FAMILY PROTEIN"/>
    <property type="match status" value="1"/>
</dbReference>
<dbReference type="InterPro" id="IPR003783">
    <property type="entry name" value="Regulatory_RecX"/>
</dbReference>
<keyword evidence="4 5" id="KW-0963">Cytoplasm</keyword>
<feature type="region of interest" description="Disordered" evidence="6">
    <location>
        <begin position="166"/>
        <end position="187"/>
    </location>
</feature>
<dbReference type="GO" id="GO:0005737">
    <property type="term" value="C:cytoplasm"/>
    <property type="evidence" value="ECO:0007669"/>
    <property type="project" value="UniProtKB-SubCell"/>
</dbReference>
<dbReference type="InterPro" id="IPR036388">
    <property type="entry name" value="WH-like_DNA-bd_sf"/>
</dbReference>
<dbReference type="Pfam" id="PF02631">
    <property type="entry name" value="RecX_HTH2"/>
    <property type="match status" value="1"/>
</dbReference>
<dbReference type="HAMAP" id="MF_01114">
    <property type="entry name" value="RecX"/>
    <property type="match status" value="1"/>
</dbReference>
<organism evidence="9 10">
    <name type="scientific">Kocuria rhizophila</name>
    <dbReference type="NCBI Taxonomy" id="72000"/>
    <lineage>
        <taxon>Bacteria</taxon>
        <taxon>Bacillati</taxon>
        <taxon>Actinomycetota</taxon>
        <taxon>Actinomycetes</taxon>
        <taxon>Micrococcales</taxon>
        <taxon>Micrococcaceae</taxon>
        <taxon>Kocuria</taxon>
    </lineage>
</organism>
<dbReference type="PANTHER" id="PTHR33602">
    <property type="entry name" value="REGULATORY PROTEIN RECX FAMILY PROTEIN"/>
    <property type="match status" value="1"/>
</dbReference>
<evidence type="ECO:0000259" key="8">
    <source>
        <dbReference type="Pfam" id="PF21982"/>
    </source>
</evidence>
<evidence type="ECO:0000259" key="7">
    <source>
        <dbReference type="Pfam" id="PF02631"/>
    </source>
</evidence>
<evidence type="ECO:0000256" key="2">
    <source>
        <dbReference type="ARBA" id="ARBA00009695"/>
    </source>
</evidence>